<reference evidence="1 2" key="1">
    <citation type="submission" date="2015-04" db="EMBL/GenBank/DDBJ databases">
        <title>Comparative genomics of rhizobia nodulating Arachis hypogaea in China.</title>
        <authorList>
            <person name="Li Y."/>
        </authorList>
    </citation>
    <scope>NUCLEOTIDE SEQUENCE [LARGE SCALE GENOMIC DNA]</scope>
    <source>
        <strain evidence="1 2">CCBAU 51757</strain>
    </source>
</reference>
<proteinExistence type="predicted"/>
<comment type="caution">
    <text evidence="1">The sequence shown here is derived from an EMBL/GenBank/DDBJ whole genome shotgun (WGS) entry which is preliminary data.</text>
</comment>
<gene>
    <name evidence="1" type="ORF">XH99_11220</name>
</gene>
<accession>A0A4Q0S5E4</accession>
<evidence type="ECO:0000313" key="2">
    <source>
        <dbReference type="Proteomes" id="UP000289546"/>
    </source>
</evidence>
<organism evidence="1 2">
    <name type="scientific">Bradyrhizobium nanningense</name>
    <dbReference type="NCBI Taxonomy" id="1325118"/>
    <lineage>
        <taxon>Bacteria</taxon>
        <taxon>Pseudomonadati</taxon>
        <taxon>Pseudomonadota</taxon>
        <taxon>Alphaproteobacteria</taxon>
        <taxon>Hyphomicrobiales</taxon>
        <taxon>Nitrobacteraceae</taxon>
        <taxon>Bradyrhizobium</taxon>
    </lineage>
</organism>
<dbReference type="EMBL" id="LBJQ01000062">
    <property type="protein sequence ID" value="RXH30958.1"/>
    <property type="molecule type" value="Genomic_DNA"/>
</dbReference>
<evidence type="ECO:0000313" key="1">
    <source>
        <dbReference type="EMBL" id="RXH30958.1"/>
    </source>
</evidence>
<dbReference type="AlphaFoldDB" id="A0A4Q0S5E4"/>
<dbReference type="Proteomes" id="UP000289546">
    <property type="component" value="Unassembled WGS sequence"/>
</dbReference>
<protein>
    <submittedName>
        <fullName evidence="1">Uncharacterized protein</fullName>
    </submittedName>
</protein>
<name>A0A4Q0S5E4_9BRAD</name>
<keyword evidence="2" id="KW-1185">Reference proteome</keyword>
<sequence>MSAGGTFRQTWDIPNVGCFGLDFDFCSGLWLRLWCKGMALAEAIGAISSLRALYPGLDGDQSNPVATIVDDAPNSTVAKSK</sequence>